<dbReference type="Proteomes" id="UP000305948">
    <property type="component" value="Unassembled WGS sequence"/>
</dbReference>
<dbReference type="PANTHER" id="PTHR38849">
    <property type="entry name" value="SMALL SECRETED PROTEIN"/>
    <property type="match status" value="1"/>
</dbReference>
<proteinExistence type="predicted"/>
<reference evidence="3 4" key="1">
    <citation type="journal article" date="2019" name="Nat. Ecol. Evol.">
        <title>Megaphylogeny resolves global patterns of mushroom evolution.</title>
        <authorList>
            <person name="Varga T."/>
            <person name="Krizsan K."/>
            <person name="Foldi C."/>
            <person name="Dima B."/>
            <person name="Sanchez-Garcia M."/>
            <person name="Sanchez-Ramirez S."/>
            <person name="Szollosi G.J."/>
            <person name="Szarkandi J.G."/>
            <person name="Papp V."/>
            <person name="Albert L."/>
            <person name="Andreopoulos W."/>
            <person name="Angelini C."/>
            <person name="Antonin V."/>
            <person name="Barry K.W."/>
            <person name="Bougher N.L."/>
            <person name="Buchanan P."/>
            <person name="Buyck B."/>
            <person name="Bense V."/>
            <person name="Catcheside P."/>
            <person name="Chovatia M."/>
            <person name="Cooper J."/>
            <person name="Damon W."/>
            <person name="Desjardin D."/>
            <person name="Finy P."/>
            <person name="Geml J."/>
            <person name="Haridas S."/>
            <person name="Hughes K."/>
            <person name="Justo A."/>
            <person name="Karasinski D."/>
            <person name="Kautmanova I."/>
            <person name="Kiss B."/>
            <person name="Kocsube S."/>
            <person name="Kotiranta H."/>
            <person name="LaButti K.M."/>
            <person name="Lechner B.E."/>
            <person name="Liimatainen K."/>
            <person name="Lipzen A."/>
            <person name="Lukacs Z."/>
            <person name="Mihaltcheva S."/>
            <person name="Morgado L.N."/>
            <person name="Niskanen T."/>
            <person name="Noordeloos M.E."/>
            <person name="Ohm R.A."/>
            <person name="Ortiz-Santana B."/>
            <person name="Ovrebo C."/>
            <person name="Racz N."/>
            <person name="Riley R."/>
            <person name="Savchenko A."/>
            <person name="Shiryaev A."/>
            <person name="Soop K."/>
            <person name="Spirin V."/>
            <person name="Szebenyi C."/>
            <person name="Tomsovsky M."/>
            <person name="Tulloss R.E."/>
            <person name="Uehling J."/>
            <person name="Grigoriev I.V."/>
            <person name="Vagvolgyi C."/>
            <person name="Papp T."/>
            <person name="Martin F.M."/>
            <person name="Miettinen O."/>
            <person name="Hibbett D.S."/>
            <person name="Nagy L.G."/>
        </authorList>
    </citation>
    <scope>NUCLEOTIDE SEQUENCE [LARGE SCALE GENOMIC DNA]</scope>
    <source>
        <strain evidence="3 4">OMC1185</strain>
    </source>
</reference>
<name>A0A5C3NEQ9_9AGAM</name>
<feature type="chain" id="PRO_5022927274" description="Small secreted protein" evidence="2">
    <location>
        <begin position="22"/>
        <end position="177"/>
    </location>
</feature>
<dbReference type="OrthoDB" id="2151417at2759"/>
<keyword evidence="4" id="KW-1185">Reference proteome</keyword>
<dbReference type="EMBL" id="ML213506">
    <property type="protein sequence ID" value="TFK54528.1"/>
    <property type="molecule type" value="Genomic_DNA"/>
</dbReference>
<evidence type="ECO:0000313" key="3">
    <source>
        <dbReference type="EMBL" id="TFK54528.1"/>
    </source>
</evidence>
<dbReference type="AlphaFoldDB" id="A0A5C3NEQ9"/>
<evidence type="ECO:0000313" key="4">
    <source>
        <dbReference type="Proteomes" id="UP000305948"/>
    </source>
</evidence>
<feature type="region of interest" description="Disordered" evidence="1">
    <location>
        <begin position="158"/>
        <end position="177"/>
    </location>
</feature>
<dbReference type="PANTHER" id="PTHR38849:SF1">
    <property type="entry name" value="SMALL SECRETED PROTEIN"/>
    <property type="match status" value="1"/>
</dbReference>
<keyword evidence="2" id="KW-0732">Signal</keyword>
<protein>
    <recommendedName>
        <fullName evidence="5">Small secreted protein</fullName>
    </recommendedName>
</protein>
<feature type="signal peptide" evidence="2">
    <location>
        <begin position="1"/>
        <end position="21"/>
    </location>
</feature>
<evidence type="ECO:0008006" key="5">
    <source>
        <dbReference type="Google" id="ProtNLM"/>
    </source>
</evidence>
<evidence type="ECO:0000256" key="1">
    <source>
        <dbReference type="SAM" id="MobiDB-lite"/>
    </source>
</evidence>
<organism evidence="3 4">
    <name type="scientific">Heliocybe sulcata</name>
    <dbReference type="NCBI Taxonomy" id="5364"/>
    <lineage>
        <taxon>Eukaryota</taxon>
        <taxon>Fungi</taxon>
        <taxon>Dikarya</taxon>
        <taxon>Basidiomycota</taxon>
        <taxon>Agaricomycotina</taxon>
        <taxon>Agaricomycetes</taxon>
        <taxon>Gloeophyllales</taxon>
        <taxon>Gloeophyllaceae</taxon>
        <taxon>Heliocybe</taxon>
    </lineage>
</organism>
<evidence type="ECO:0000256" key="2">
    <source>
        <dbReference type="SAM" id="SignalP"/>
    </source>
</evidence>
<gene>
    <name evidence="3" type="ORF">OE88DRAFT_1655232</name>
</gene>
<accession>A0A5C3NEQ9</accession>
<sequence length="177" mass="18309">MVRIASASILLLSALSSLVAAAPVPSSNSLVRRAFALQDYADFQISDGTAGDAEAQANAVFVDPFANVDLATVDDQTADDIETMRQAAESAETDDFNPAIEAADGDAADALQNGKIKNKVLKLTAEVQGLNIKLAKAQAAGDSTSSIEKKIAAEQKKLTTNIATDKKNAGQTSKGVA</sequence>